<dbReference type="AlphaFoldDB" id="A3LV21"/>
<dbReference type="PROSITE" id="PS50850">
    <property type="entry name" value="MFS"/>
    <property type="match status" value="1"/>
</dbReference>
<keyword evidence="3 6" id="KW-0812">Transmembrane</keyword>
<dbReference type="InterPro" id="IPR011701">
    <property type="entry name" value="MFS"/>
</dbReference>
<dbReference type="SUPFAM" id="SSF103473">
    <property type="entry name" value="MFS general substrate transporter"/>
    <property type="match status" value="1"/>
</dbReference>
<evidence type="ECO:0000256" key="2">
    <source>
        <dbReference type="ARBA" id="ARBA00022448"/>
    </source>
</evidence>
<evidence type="ECO:0000313" key="8">
    <source>
        <dbReference type="EMBL" id="ABN66695.2"/>
    </source>
</evidence>
<dbReference type="Gene3D" id="1.20.1250.20">
    <property type="entry name" value="MFS general substrate transporter like domains"/>
    <property type="match status" value="1"/>
</dbReference>
<keyword evidence="9" id="KW-1185">Reference proteome</keyword>
<dbReference type="HOGENOM" id="CLU_001265_54_5_1"/>
<dbReference type="InterPro" id="IPR036259">
    <property type="entry name" value="MFS_trans_sf"/>
</dbReference>
<dbReference type="RefSeq" id="XP_001384724.2">
    <property type="nucleotide sequence ID" value="XM_001384687.1"/>
</dbReference>
<feature type="transmembrane region" description="Helical" evidence="6">
    <location>
        <begin position="89"/>
        <end position="114"/>
    </location>
</feature>
<evidence type="ECO:0000313" key="9">
    <source>
        <dbReference type="Proteomes" id="UP000002258"/>
    </source>
</evidence>
<dbReference type="InterPro" id="IPR020846">
    <property type="entry name" value="MFS_dom"/>
</dbReference>
<dbReference type="InterPro" id="IPR001958">
    <property type="entry name" value="Tet-R_TetA/multi-R_MdtG-like"/>
</dbReference>
<feature type="transmembrane region" description="Helical" evidence="6">
    <location>
        <begin position="55"/>
        <end position="77"/>
    </location>
</feature>
<feature type="transmembrane region" description="Helical" evidence="6">
    <location>
        <begin position="194"/>
        <end position="216"/>
    </location>
</feature>
<organism evidence="8 9">
    <name type="scientific">Scheffersomyces stipitis (strain ATCC 58785 / CBS 6054 / NBRC 10063 / NRRL Y-11545)</name>
    <name type="common">Yeast</name>
    <name type="synonym">Pichia stipitis</name>
    <dbReference type="NCBI Taxonomy" id="322104"/>
    <lineage>
        <taxon>Eukaryota</taxon>
        <taxon>Fungi</taxon>
        <taxon>Dikarya</taxon>
        <taxon>Ascomycota</taxon>
        <taxon>Saccharomycotina</taxon>
        <taxon>Pichiomycetes</taxon>
        <taxon>Debaryomycetaceae</taxon>
        <taxon>Scheffersomyces</taxon>
    </lineage>
</organism>
<dbReference type="GeneID" id="4839631"/>
<dbReference type="CDD" id="cd17330">
    <property type="entry name" value="MFS_SLC46_TetA_like"/>
    <property type="match status" value="1"/>
</dbReference>
<evidence type="ECO:0000256" key="5">
    <source>
        <dbReference type="ARBA" id="ARBA00023136"/>
    </source>
</evidence>
<dbReference type="OrthoDB" id="10262656at2759"/>
<proteinExistence type="predicted"/>
<protein>
    <recommendedName>
        <fullName evidence="7">Major facilitator superfamily (MFS) profile domain-containing protein</fullName>
    </recommendedName>
</protein>
<evidence type="ECO:0000256" key="6">
    <source>
        <dbReference type="SAM" id="Phobius"/>
    </source>
</evidence>
<feature type="transmembrane region" description="Helical" evidence="6">
    <location>
        <begin position="406"/>
        <end position="425"/>
    </location>
</feature>
<dbReference type="EMBL" id="CP000499">
    <property type="protein sequence ID" value="ABN66695.2"/>
    <property type="molecule type" value="Genomic_DNA"/>
</dbReference>
<gene>
    <name evidence="8" type="ORF">PICST_31966</name>
</gene>
<feature type="transmembrane region" description="Helical" evidence="6">
    <location>
        <begin position="437"/>
        <end position="464"/>
    </location>
</feature>
<dbReference type="eggNOG" id="KOG2615">
    <property type="taxonomic scope" value="Eukaryota"/>
</dbReference>
<feature type="transmembrane region" description="Helical" evidence="6">
    <location>
        <begin position="372"/>
        <end position="394"/>
    </location>
</feature>
<reference evidence="8 9" key="1">
    <citation type="journal article" date="2007" name="Nat. Biotechnol.">
        <title>Genome sequence of the lignocellulose-bioconverting and xylose-fermenting yeast Pichia stipitis.</title>
        <authorList>
            <person name="Jeffries T.W."/>
            <person name="Grigoriev I.V."/>
            <person name="Grimwood J."/>
            <person name="Laplaza J.M."/>
            <person name="Aerts A."/>
            <person name="Salamov A."/>
            <person name="Schmutz J."/>
            <person name="Lindquist E."/>
            <person name="Dehal P."/>
            <person name="Shapiro H."/>
            <person name="Jin Y.S."/>
            <person name="Passoth V."/>
            <person name="Richardson P.M."/>
        </authorList>
    </citation>
    <scope>NUCLEOTIDE SEQUENCE [LARGE SCALE GENOMIC DNA]</scope>
    <source>
        <strain evidence="9">ATCC 58785 / CBS 6054 / NBRC 10063 / NRRL Y-11545</strain>
    </source>
</reference>
<feature type="transmembrane region" description="Helical" evidence="6">
    <location>
        <begin position="510"/>
        <end position="529"/>
    </location>
</feature>
<accession>A3LV21</accession>
<evidence type="ECO:0000256" key="4">
    <source>
        <dbReference type="ARBA" id="ARBA00022989"/>
    </source>
</evidence>
<feature type="domain" description="Major facilitator superfamily (MFS) profile" evidence="7">
    <location>
        <begin position="17"/>
        <end position="534"/>
    </location>
</feature>
<dbReference type="InParanoid" id="A3LV21"/>
<feature type="transmembrane region" description="Helical" evidence="6">
    <location>
        <begin position="313"/>
        <end position="333"/>
    </location>
</feature>
<dbReference type="Proteomes" id="UP000002258">
    <property type="component" value="Chromosome 5"/>
</dbReference>
<keyword evidence="2" id="KW-0813">Transport</keyword>
<feature type="transmembrane region" description="Helical" evidence="6">
    <location>
        <begin position="476"/>
        <end position="498"/>
    </location>
</feature>
<name>A3LV21_PICST</name>
<dbReference type="PANTHER" id="PTHR23504">
    <property type="entry name" value="MAJOR FACILITATOR SUPERFAMILY DOMAIN-CONTAINING PROTEIN 10"/>
    <property type="match status" value="1"/>
</dbReference>
<dbReference type="PANTHER" id="PTHR23504:SF15">
    <property type="entry name" value="MAJOR FACILITATOR SUPERFAMILY (MFS) PROFILE DOMAIN-CONTAINING PROTEIN"/>
    <property type="match status" value="1"/>
</dbReference>
<dbReference type="KEGG" id="pic:PICST_31966"/>
<keyword evidence="5 6" id="KW-0472">Membrane</keyword>
<evidence type="ECO:0000256" key="3">
    <source>
        <dbReference type="ARBA" id="ARBA00022692"/>
    </source>
</evidence>
<feature type="transmembrane region" description="Helical" evidence="6">
    <location>
        <begin position="20"/>
        <end position="43"/>
    </location>
</feature>
<comment type="subcellular location">
    <subcellularLocation>
        <location evidence="1">Membrane</location>
        <topology evidence="1">Multi-pass membrane protein</topology>
    </subcellularLocation>
</comment>
<dbReference type="GO" id="GO:0016020">
    <property type="term" value="C:membrane"/>
    <property type="evidence" value="ECO:0007669"/>
    <property type="project" value="UniProtKB-SubCell"/>
</dbReference>
<sequence>MQGLTVREQLEDFPVFQMSIISIIRIAEPVAFTSMFPYIYFMIKQFGVAAKEADISRYSGYLASAFSFSQFLCSVSWGRASERFGRKPVLLVGLMGTAISMIVFGFSTNFYIAFLARLMMGSLNGNVSVIRTTIGEIAVERRHQSIAFSSLTLLWSTGAIVGSWLGGVLTDTENLPEQIGQGPKGSSLLERYPFALSNIVVAGVLCTSIVIGWLFFEETHEHKRFDRDRGLEVGDYIRSKLGLEQPLRPWRKYSNVYDQRRRPERLMSDYDGNEMDRSSNSSESIELQLYSSIDPDAERAGAIPGSKPTHVDYVGAFTWPVINTILSHFILSFHNLVYSEFLPVLLAGKIQLKDLQFPFKIKGGFGFSSDTIGMILSLTGIVGILVVIFVFPIINTYFSTINGYRVALISFPISLVILPLLVFTLPEYNSHIPNKFFTGVCLYMITGLNTFSGATAFSQIIILIHRASPKKYRALINGYTLSITALARCLAPIIWGWIISKFDQMGYSGVSWWLLSCIAIGGFFHSFVLEDYQEEI</sequence>
<evidence type="ECO:0000259" key="7">
    <source>
        <dbReference type="PROSITE" id="PS50850"/>
    </source>
</evidence>
<keyword evidence="4 6" id="KW-1133">Transmembrane helix</keyword>
<dbReference type="PRINTS" id="PR01035">
    <property type="entry name" value="TCRTETA"/>
</dbReference>
<evidence type="ECO:0000256" key="1">
    <source>
        <dbReference type="ARBA" id="ARBA00004141"/>
    </source>
</evidence>
<dbReference type="Pfam" id="PF07690">
    <property type="entry name" value="MFS_1"/>
    <property type="match status" value="1"/>
</dbReference>
<dbReference type="GO" id="GO:0022857">
    <property type="term" value="F:transmembrane transporter activity"/>
    <property type="evidence" value="ECO:0007669"/>
    <property type="project" value="InterPro"/>
</dbReference>
<dbReference type="OMA" id="PIAYVMV"/>